<evidence type="ECO:0000313" key="9">
    <source>
        <dbReference type="EMBL" id="MZR22047.1"/>
    </source>
</evidence>
<dbReference type="InterPro" id="IPR003738">
    <property type="entry name" value="SRAP"/>
</dbReference>
<comment type="similarity">
    <text evidence="1 8">Belongs to the SOS response-associated peptidase family.</text>
</comment>
<dbReference type="OrthoDB" id="9782620at2"/>
<evidence type="ECO:0000313" key="10">
    <source>
        <dbReference type="Proteomes" id="UP000445696"/>
    </source>
</evidence>
<dbReference type="EC" id="3.4.-.-" evidence="8"/>
<name>A0A845MFL6_9PROT</name>
<keyword evidence="3" id="KW-0227">DNA damage</keyword>
<organism evidence="9 10">
    <name type="scientific">Sneathiella chungangensis</name>
    <dbReference type="NCBI Taxonomy" id="1418234"/>
    <lineage>
        <taxon>Bacteria</taxon>
        <taxon>Pseudomonadati</taxon>
        <taxon>Pseudomonadota</taxon>
        <taxon>Alphaproteobacteria</taxon>
        <taxon>Sneathiellales</taxon>
        <taxon>Sneathiellaceae</taxon>
        <taxon>Sneathiella</taxon>
    </lineage>
</organism>
<proteinExistence type="inferred from homology"/>
<dbReference type="SUPFAM" id="SSF143081">
    <property type="entry name" value="BB1717-like"/>
    <property type="match status" value="1"/>
</dbReference>
<keyword evidence="10" id="KW-1185">Reference proteome</keyword>
<keyword evidence="7" id="KW-0456">Lyase</keyword>
<keyword evidence="4 8" id="KW-0378">Hydrolase</keyword>
<dbReference type="Gene3D" id="3.90.1680.10">
    <property type="entry name" value="SOS response associated peptidase-like"/>
    <property type="match status" value="1"/>
</dbReference>
<dbReference type="InterPro" id="IPR036590">
    <property type="entry name" value="SRAP-like"/>
</dbReference>
<evidence type="ECO:0000256" key="7">
    <source>
        <dbReference type="ARBA" id="ARBA00023239"/>
    </source>
</evidence>
<evidence type="ECO:0000256" key="1">
    <source>
        <dbReference type="ARBA" id="ARBA00008136"/>
    </source>
</evidence>
<dbReference type="GO" id="GO:0106300">
    <property type="term" value="P:protein-DNA covalent cross-linking repair"/>
    <property type="evidence" value="ECO:0007669"/>
    <property type="project" value="InterPro"/>
</dbReference>
<dbReference type="PANTHER" id="PTHR13604">
    <property type="entry name" value="DC12-RELATED"/>
    <property type="match status" value="1"/>
</dbReference>
<dbReference type="Proteomes" id="UP000445696">
    <property type="component" value="Unassembled WGS sequence"/>
</dbReference>
<dbReference type="RefSeq" id="WP_161338465.1">
    <property type="nucleotide sequence ID" value="NZ_JBHSDG010000006.1"/>
</dbReference>
<dbReference type="PANTHER" id="PTHR13604:SF0">
    <property type="entry name" value="ABASIC SITE PROCESSING PROTEIN HMCES"/>
    <property type="match status" value="1"/>
</dbReference>
<dbReference type="GO" id="GO:0008233">
    <property type="term" value="F:peptidase activity"/>
    <property type="evidence" value="ECO:0007669"/>
    <property type="project" value="UniProtKB-KW"/>
</dbReference>
<evidence type="ECO:0000256" key="3">
    <source>
        <dbReference type="ARBA" id="ARBA00022763"/>
    </source>
</evidence>
<evidence type="ECO:0000256" key="8">
    <source>
        <dbReference type="RuleBase" id="RU364100"/>
    </source>
</evidence>
<keyword evidence="2 8" id="KW-0645">Protease</keyword>
<dbReference type="GO" id="GO:0003697">
    <property type="term" value="F:single-stranded DNA binding"/>
    <property type="evidence" value="ECO:0007669"/>
    <property type="project" value="InterPro"/>
</dbReference>
<sequence length="230" mass="25920">MCGRFTLTSPVEAMQRLFGFDERPNLAQRYNIAPTTNIAAVRLAEDETERKPQYFAAQWGLIPSWAKSPDFAANMINARSETVKEKPAFRSAFKSRRCLIPANGFYEWQKLDNGKKQPWLIGVGDLPLFAFAGLWERWQAPEGRIIESCTILTTAACESISFIHPRMPVILDPANFDAWLRGNAGEELLTAVGADRMSFFKVSSHVGNVRNDDADLHTPLESENRQKTLI</sequence>
<protein>
    <recommendedName>
        <fullName evidence="8">Abasic site processing protein</fullName>
        <ecNumber evidence="8">3.4.-.-</ecNumber>
    </recommendedName>
</protein>
<comment type="caution">
    <text evidence="9">The sequence shown here is derived from an EMBL/GenBank/DDBJ whole genome shotgun (WGS) entry which is preliminary data.</text>
</comment>
<evidence type="ECO:0000256" key="4">
    <source>
        <dbReference type="ARBA" id="ARBA00022801"/>
    </source>
</evidence>
<evidence type="ECO:0000256" key="2">
    <source>
        <dbReference type="ARBA" id="ARBA00022670"/>
    </source>
</evidence>
<dbReference type="AlphaFoldDB" id="A0A845MFL6"/>
<accession>A0A845MFL6</accession>
<gene>
    <name evidence="9" type="ORF">GQF03_06855</name>
</gene>
<keyword evidence="6" id="KW-0238">DNA-binding</keyword>
<dbReference type="Pfam" id="PF02586">
    <property type="entry name" value="SRAP"/>
    <property type="match status" value="1"/>
</dbReference>
<evidence type="ECO:0000256" key="6">
    <source>
        <dbReference type="ARBA" id="ARBA00023125"/>
    </source>
</evidence>
<dbReference type="GO" id="GO:0016829">
    <property type="term" value="F:lyase activity"/>
    <property type="evidence" value="ECO:0007669"/>
    <property type="project" value="UniProtKB-KW"/>
</dbReference>
<dbReference type="GO" id="GO:0006508">
    <property type="term" value="P:proteolysis"/>
    <property type="evidence" value="ECO:0007669"/>
    <property type="project" value="UniProtKB-KW"/>
</dbReference>
<evidence type="ECO:0000256" key="5">
    <source>
        <dbReference type="ARBA" id="ARBA00023124"/>
    </source>
</evidence>
<reference evidence="9 10" key="1">
    <citation type="journal article" date="2014" name="Int. J. Syst. Evol. Microbiol.">
        <title>Sneathiella chungangensis sp. nov., isolated from a marine sand, and emended description of the genus Sneathiella.</title>
        <authorList>
            <person name="Siamphan C."/>
            <person name="Kim H."/>
            <person name="Lee J.S."/>
            <person name="Kim W."/>
        </authorList>
    </citation>
    <scope>NUCLEOTIDE SEQUENCE [LARGE SCALE GENOMIC DNA]</scope>
    <source>
        <strain evidence="9 10">KCTC 32476</strain>
    </source>
</reference>
<dbReference type="EMBL" id="WTVA01000002">
    <property type="protein sequence ID" value="MZR22047.1"/>
    <property type="molecule type" value="Genomic_DNA"/>
</dbReference>
<keyword evidence="5" id="KW-0190">Covalent protein-DNA linkage</keyword>